<dbReference type="InterPro" id="IPR038377">
    <property type="entry name" value="Na/Glc_symporter_sf"/>
</dbReference>
<comment type="similarity">
    <text evidence="2 13">Belongs to the sodium:solute symporter (SSF) (TC 2.A.21) family.</text>
</comment>
<keyword evidence="9 14" id="KW-0406">Ion transport</keyword>
<dbReference type="AlphaFoldDB" id="A0A0V8HPS6"/>
<evidence type="ECO:0000256" key="3">
    <source>
        <dbReference type="ARBA" id="ARBA00022448"/>
    </source>
</evidence>
<protein>
    <recommendedName>
        <fullName evidence="14">Sodium/proline symporter</fullName>
    </recommendedName>
    <alternativeName>
        <fullName evidence="14">Proline permease</fullName>
    </alternativeName>
</protein>
<keyword evidence="7 14" id="KW-1133">Transmembrane helix</keyword>
<feature type="transmembrane region" description="Helical" evidence="14">
    <location>
        <begin position="367"/>
        <end position="385"/>
    </location>
</feature>
<feature type="transmembrane region" description="Helical" evidence="14">
    <location>
        <begin position="263"/>
        <end position="286"/>
    </location>
</feature>
<keyword evidence="3 14" id="KW-0813">Transport</keyword>
<dbReference type="InterPro" id="IPR001734">
    <property type="entry name" value="Na/solute_symporter"/>
</dbReference>
<feature type="transmembrane region" description="Helical" evidence="14">
    <location>
        <begin position="154"/>
        <end position="173"/>
    </location>
</feature>
<evidence type="ECO:0000256" key="1">
    <source>
        <dbReference type="ARBA" id="ARBA00004651"/>
    </source>
</evidence>
<dbReference type="PROSITE" id="PS00456">
    <property type="entry name" value="NA_SOLUT_SYMP_1"/>
    <property type="match status" value="1"/>
</dbReference>
<keyword evidence="16" id="KW-1185">Reference proteome</keyword>
<keyword evidence="14" id="KW-0029">Amino-acid transport</keyword>
<evidence type="ECO:0000256" key="14">
    <source>
        <dbReference type="RuleBase" id="RU366012"/>
    </source>
</evidence>
<sequence length="499" mass="53932">MILAIGIIYLLVILVIGLLSMRHQKDMDTFYTGGRRFGPWLVALAVSSTTMSGYGFIGLTGLVYEHGYAIFMIGIFATAGIFVSFLVLAKPMRRITQKFGALTIPDLLEVRYNSKAIRAITALAILGGAIGYQMAQYKALGNMLQTVLGVDYKLALFIGVAILTVYVVGGGMISAVWTDFIQMIVMVAGALIVFIGGMRMVGGMSQLNSELAGMNPDLVQAFHTTGPIGIFAFISYFFIYVIGHQGQPHVVSKFYMIKKLSMLKWACIIAAGTYGLTALLWFVGLYTKVMVNRGEMVAPASPDMVAPMFIENFFPPVIAGLIFAAVMAAIMSTSEAFLLVASSSIVRDIYQQIIKKGEKLPEKKELALSRWFTLAIIVLTFLLSLNPPDLVGWLGNASWGIFAASLVPVLSIGILWKRATRVAAIWSSALGFIFSIGLYILKVKGVYVPALDTGAIAMIISTVSLVGISLVTKHEASPIFEKTSKDKTAGEDPAAANFS</sequence>
<dbReference type="PANTHER" id="PTHR48086:SF3">
    <property type="entry name" value="SODIUM_PROLINE SYMPORTER"/>
    <property type="match status" value="1"/>
</dbReference>
<feature type="transmembrane region" description="Helical" evidence="14">
    <location>
        <begin position="116"/>
        <end position="134"/>
    </location>
</feature>
<comment type="function">
    <text evidence="14">Catalyzes the sodium-dependent uptake of extracellular L-proline.</text>
</comment>
<evidence type="ECO:0000313" key="15">
    <source>
        <dbReference type="EMBL" id="SCB76613.1"/>
    </source>
</evidence>
<evidence type="ECO:0000256" key="2">
    <source>
        <dbReference type="ARBA" id="ARBA00006434"/>
    </source>
</evidence>
<evidence type="ECO:0000256" key="12">
    <source>
        <dbReference type="ARBA" id="ARBA00033708"/>
    </source>
</evidence>
<evidence type="ECO:0000256" key="11">
    <source>
        <dbReference type="ARBA" id="ARBA00023201"/>
    </source>
</evidence>
<evidence type="ECO:0000256" key="5">
    <source>
        <dbReference type="ARBA" id="ARBA00022692"/>
    </source>
</evidence>
<feature type="transmembrane region" description="Helical" evidence="14">
    <location>
        <begin position="68"/>
        <end position="89"/>
    </location>
</feature>
<dbReference type="RefSeq" id="WP_058297263.1">
    <property type="nucleotide sequence ID" value="NZ_FMAU01000001.1"/>
</dbReference>
<evidence type="ECO:0000256" key="4">
    <source>
        <dbReference type="ARBA" id="ARBA00022475"/>
    </source>
</evidence>
<feature type="transmembrane region" description="Helical" evidence="14">
    <location>
        <begin position="6"/>
        <end position="21"/>
    </location>
</feature>
<evidence type="ECO:0000256" key="13">
    <source>
        <dbReference type="RuleBase" id="RU362091"/>
    </source>
</evidence>
<dbReference type="InterPro" id="IPR011851">
    <property type="entry name" value="Na/Pro_symporter"/>
</dbReference>
<feature type="transmembrane region" description="Helical" evidence="14">
    <location>
        <begin position="423"/>
        <end position="441"/>
    </location>
</feature>
<feature type="transmembrane region" description="Helical" evidence="14">
    <location>
        <begin position="221"/>
        <end position="242"/>
    </location>
</feature>
<dbReference type="GO" id="GO:0005886">
    <property type="term" value="C:plasma membrane"/>
    <property type="evidence" value="ECO:0007669"/>
    <property type="project" value="UniProtKB-SubCell"/>
</dbReference>
<evidence type="ECO:0000256" key="7">
    <source>
        <dbReference type="ARBA" id="ARBA00022989"/>
    </source>
</evidence>
<keyword evidence="11 14" id="KW-0739">Sodium transport</keyword>
<dbReference type="Proteomes" id="UP000181997">
    <property type="component" value="Unassembled WGS sequence"/>
</dbReference>
<dbReference type="PROSITE" id="PS50283">
    <property type="entry name" value="NA_SOLUT_SYMP_3"/>
    <property type="match status" value="1"/>
</dbReference>
<dbReference type="OrthoDB" id="9810181at2"/>
<dbReference type="InterPro" id="IPR050277">
    <property type="entry name" value="Sodium:Solute_Symporter"/>
</dbReference>
<comment type="catalytic activity">
    <reaction evidence="12">
        <text>L-proline(in) + Na(+)(in) = L-proline(out) + Na(+)(out)</text>
        <dbReference type="Rhea" id="RHEA:28967"/>
        <dbReference type="ChEBI" id="CHEBI:29101"/>
        <dbReference type="ChEBI" id="CHEBI:60039"/>
    </reaction>
</comment>
<keyword evidence="6 14" id="KW-0769">Symport</keyword>
<feature type="transmembrane region" description="Helical" evidence="14">
    <location>
        <begin position="41"/>
        <end position="62"/>
    </location>
</feature>
<dbReference type="Pfam" id="PF00474">
    <property type="entry name" value="SSF"/>
    <property type="match status" value="1"/>
</dbReference>
<keyword evidence="10 14" id="KW-0472">Membrane</keyword>
<evidence type="ECO:0000256" key="10">
    <source>
        <dbReference type="ARBA" id="ARBA00023136"/>
    </source>
</evidence>
<accession>A0A0V8HPS6</accession>
<name>A0A0V8HPS6_9BACI</name>
<dbReference type="GO" id="GO:0015824">
    <property type="term" value="P:proline transport"/>
    <property type="evidence" value="ECO:0007669"/>
    <property type="project" value="UniProtKB-UniRule"/>
</dbReference>
<evidence type="ECO:0000256" key="8">
    <source>
        <dbReference type="ARBA" id="ARBA00023053"/>
    </source>
</evidence>
<feature type="transmembrane region" description="Helical" evidence="14">
    <location>
        <begin position="397"/>
        <end position="416"/>
    </location>
</feature>
<organism evidence="15 16">
    <name type="scientific">[Bacillus] enclensis</name>
    <dbReference type="NCBI Taxonomy" id="1402860"/>
    <lineage>
        <taxon>Bacteria</taxon>
        <taxon>Bacillati</taxon>
        <taxon>Bacillota</taxon>
        <taxon>Bacilli</taxon>
        <taxon>Bacillales</taxon>
        <taxon>Bacillaceae</taxon>
        <taxon>Rossellomorea</taxon>
    </lineage>
</organism>
<dbReference type="EMBL" id="FMAU01000001">
    <property type="protein sequence ID" value="SCB76613.1"/>
    <property type="molecule type" value="Genomic_DNA"/>
</dbReference>
<dbReference type="GO" id="GO:0005298">
    <property type="term" value="F:proline:sodium symporter activity"/>
    <property type="evidence" value="ECO:0007669"/>
    <property type="project" value="UniProtKB-UniRule"/>
</dbReference>
<reference evidence="16" key="1">
    <citation type="submission" date="2016-08" db="EMBL/GenBank/DDBJ databases">
        <authorList>
            <person name="Varghese N."/>
            <person name="Submissions Spin"/>
        </authorList>
    </citation>
    <scope>NUCLEOTIDE SEQUENCE [LARGE SCALE GENOMIC DNA]</scope>
    <source>
        <strain evidence="16">SGD-1123</strain>
    </source>
</reference>
<feature type="transmembrane region" description="Helical" evidence="14">
    <location>
        <begin position="453"/>
        <end position="472"/>
    </location>
</feature>
<proteinExistence type="inferred from homology"/>
<evidence type="ECO:0000313" key="16">
    <source>
        <dbReference type="Proteomes" id="UP000181997"/>
    </source>
</evidence>
<dbReference type="CDD" id="cd11475">
    <property type="entry name" value="SLC5sbd_PutP"/>
    <property type="match status" value="1"/>
</dbReference>
<keyword evidence="8 14" id="KW-0915">Sodium</keyword>
<gene>
    <name evidence="15" type="ORF">GA0061094_0360</name>
</gene>
<evidence type="ECO:0000256" key="9">
    <source>
        <dbReference type="ARBA" id="ARBA00023065"/>
    </source>
</evidence>
<feature type="transmembrane region" description="Helical" evidence="14">
    <location>
        <begin position="180"/>
        <end position="201"/>
    </location>
</feature>
<dbReference type="InterPro" id="IPR018212">
    <property type="entry name" value="Na/solute_symporter_CS"/>
</dbReference>
<dbReference type="GO" id="GO:0031402">
    <property type="term" value="F:sodium ion binding"/>
    <property type="evidence" value="ECO:0007669"/>
    <property type="project" value="UniProtKB-UniRule"/>
</dbReference>
<evidence type="ECO:0000256" key="6">
    <source>
        <dbReference type="ARBA" id="ARBA00022847"/>
    </source>
</evidence>
<keyword evidence="4 14" id="KW-1003">Cell membrane</keyword>
<dbReference type="Gene3D" id="1.20.1730.10">
    <property type="entry name" value="Sodium/glucose cotransporter"/>
    <property type="match status" value="1"/>
</dbReference>
<dbReference type="PANTHER" id="PTHR48086">
    <property type="entry name" value="SODIUM/PROLINE SYMPORTER-RELATED"/>
    <property type="match status" value="1"/>
</dbReference>
<comment type="subcellular location">
    <subcellularLocation>
        <location evidence="1 14">Cell membrane</location>
        <topology evidence="1 14">Multi-pass membrane protein</topology>
    </subcellularLocation>
</comment>
<feature type="transmembrane region" description="Helical" evidence="14">
    <location>
        <begin position="317"/>
        <end position="346"/>
    </location>
</feature>
<keyword evidence="5 14" id="KW-0812">Transmembrane</keyword>
<dbReference type="NCBIfam" id="TIGR00813">
    <property type="entry name" value="sss"/>
    <property type="match status" value="1"/>
</dbReference>